<evidence type="ECO:0000313" key="2">
    <source>
        <dbReference type="Proteomes" id="UP001224997"/>
    </source>
</evidence>
<sequence>MKTIALLLLVTVVAGCVTDDMPMETDISEANRNEVCPADVSEADRADYPACN</sequence>
<organism evidence="1 2">
    <name type="scientific">Paracoccus spongiarum</name>
    <dbReference type="NCBI Taxonomy" id="3064387"/>
    <lineage>
        <taxon>Bacteria</taxon>
        <taxon>Pseudomonadati</taxon>
        <taxon>Pseudomonadota</taxon>
        <taxon>Alphaproteobacteria</taxon>
        <taxon>Rhodobacterales</taxon>
        <taxon>Paracoccaceae</taxon>
        <taxon>Paracoccus</taxon>
    </lineage>
</organism>
<dbReference type="PROSITE" id="PS51257">
    <property type="entry name" value="PROKAR_LIPOPROTEIN"/>
    <property type="match status" value="1"/>
</dbReference>
<proteinExistence type="predicted"/>
<gene>
    <name evidence="1" type="ORF">Q5Y72_10685</name>
</gene>
<evidence type="ECO:0008006" key="3">
    <source>
        <dbReference type="Google" id="ProtNLM"/>
    </source>
</evidence>
<reference evidence="1 2" key="1">
    <citation type="submission" date="2023-08" db="EMBL/GenBank/DDBJ databases">
        <authorList>
            <person name="Park J.-S."/>
        </authorList>
    </citation>
    <scope>NUCLEOTIDE SEQUENCE [LARGE SCALE GENOMIC DNA]</scope>
    <source>
        <strain evidence="1 2">2205BS29-5</strain>
    </source>
</reference>
<name>A0ABT9JCK1_9RHOB</name>
<dbReference type="EMBL" id="JAVAMQ010000008">
    <property type="protein sequence ID" value="MDP5307558.1"/>
    <property type="molecule type" value="Genomic_DNA"/>
</dbReference>
<evidence type="ECO:0000313" key="1">
    <source>
        <dbReference type="EMBL" id="MDP5307558.1"/>
    </source>
</evidence>
<dbReference type="RefSeq" id="WP_305963409.1">
    <property type="nucleotide sequence ID" value="NZ_JAVAMQ010000008.1"/>
</dbReference>
<comment type="caution">
    <text evidence="1">The sequence shown here is derived from an EMBL/GenBank/DDBJ whole genome shotgun (WGS) entry which is preliminary data.</text>
</comment>
<accession>A0ABT9JCK1</accession>
<dbReference type="Proteomes" id="UP001224997">
    <property type="component" value="Unassembled WGS sequence"/>
</dbReference>
<protein>
    <recommendedName>
        <fullName evidence="3">Entry exclusion lipoprotein TrbK</fullName>
    </recommendedName>
</protein>
<keyword evidence="2" id="KW-1185">Reference proteome</keyword>